<gene>
    <name evidence="2" type="ORF">GCM10011340_35230</name>
</gene>
<organism evidence="2 3">
    <name type="scientific">Roseivirga thermotolerans</name>
    <dbReference type="NCBI Taxonomy" id="1758176"/>
    <lineage>
        <taxon>Bacteria</taxon>
        <taxon>Pseudomonadati</taxon>
        <taxon>Bacteroidota</taxon>
        <taxon>Cytophagia</taxon>
        <taxon>Cytophagales</taxon>
        <taxon>Roseivirgaceae</taxon>
        <taxon>Roseivirga</taxon>
    </lineage>
</organism>
<accession>A0ABQ3I9C0</accession>
<evidence type="ECO:0000259" key="1">
    <source>
        <dbReference type="Pfam" id="PF11827"/>
    </source>
</evidence>
<keyword evidence="3" id="KW-1185">Reference proteome</keyword>
<dbReference type="RefSeq" id="WP_189631636.1">
    <property type="nucleotide sequence ID" value="NZ_BNAG01000006.1"/>
</dbReference>
<sequence>MKKLIVTLTIIGLMSACGGKTEQNSSTSTPKAEQKKAPVEAYLSLKDALVATNSEEAAEAAKAFMAVTKDERLVSPLKQIAATSEVEDQRKAFETLSMAMYEIVKAGNSETVLYKQYCPMAFNNKGAYWLAAESEVNNPYFGDVMLHCGRVEETINQ</sequence>
<evidence type="ECO:0000313" key="3">
    <source>
        <dbReference type="Proteomes" id="UP000658258"/>
    </source>
</evidence>
<dbReference type="PROSITE" id="PS51257">
    <property type="entry name" value="PROKAR_LIPOPROTEIN"/>
    <property type="match status" value="1"/>
</dbReference>
<dbReference type="Pfam" id="PF11827">
    <property type="entry name" value="DUF3347"/>
    <property type="match status" value="1"/>
</dbReference>
<dbReference type="InterPro" id="IPR021782">
    <property type="entry name" value="DUF3347"/>
</dbReference>
<dbReference type="Proteomes" id="UP000658258">
    <property type="component" value="Unassembled WGS sequence"/>
</dbReference>
<reference evidence="3" key="1">
    <citation type="journal article" date="2019" name="Int. J. Syst. Evol. Microbiol.">
        <title>The Global Catalogue of Microorganisms (GCM) 10K type strain sequencing project: providing services to taxonomists for standard genome sequencing and annotation.</title>
        <authorList>
            <consortium name="The Broad Institute Genomics Platform"/>
            <consortium name="The Broad Institute Genome Sequencing Center for Infectious Disease"/>
            <person name="Wu L."/>
            <person name="Ma J."/>
        </authorList>
    </citation>
    <scope>NUCLEOTIDE SEQUENCE [LARGE SCALE GENOMIC DNA]</scope>
    <source>
        <strain evidence="3">CGMCC 1.15111</strain>
    </source>
</reference>
<dbReference type="EMBL" id="BNAG01000006">
    <property type="protein sequence ID" value="GHE75328.1"/>
    <property type="molecule type" value="Genomic_DNA"/>
</dbReference>
<name>A0ABQ3I9C0_9BACT</name>
<feature type="domain" description="DUF3347" evidence="1">
    <location>
        <begin position="40"/>
        <end position="109"/>
    </location>
</feature>
<proteinExistence type="predicted"/>
<evidence type="ECO:0000313" key="2">
    <source>
        <dbReference type="EMBL" id="GHE75328.1"/>
    </source>
</evidence>
<protein>
    <recommendedName>
        <fullName evidence="1">DUF3347 domain-containing protein</fullName>
    </recommendedName>
</protein>
<comment type="caution">
    <text evidence="2">The sequence shown here is derived from an EMBL/GenBank/DDBJ whole genome shotgun (WGS) entry which is preliminary data.</text>
</comment>